<dbReference type="PROSITE" id="PS51186">
    <property type="entry name" value="GNAT"/>
    <property type="match status" value="2"/>
</dbReference>
<keyword evidence="1" id="KW-0808">Transferase</keyword>
<gene>
    <name evidence="4" type="ORF">H261_10407</name>
</gene>
<organism evidence="4 5">
    <name type="scientific">Paramagnetospirillum caucaseum</name>
    <dbReference type="NCBI Taxonomy" id="1244869"/>
    <lineage>
        <taxon>Bacteria</taxon>
        <taxon>Pseudomonadati</taxon>
        <taxon>Pseudomonadota</taxon>
        <taxon>Alphaproteobacteria</taxon>
        <taxon>Rhodospirillales</taxon>
        <taxon>Magnetospirillaceae</taxon>
        <taxon>Paramagnetospirillum</taxon>
    </lineage>
</organism>
<name>M3ABS7_9PROT</name>
<dbReference type="InterPro" id="IPR016181">
    <property type="entry name" value="Acyl_CoA_acyltransferase"/>
</dbReference>
<dbReference type="STRING" id="1244869.H261_10407"/>
<dbReference type="OrthoDB" id="9788850at2"/>
<dbReference type="InterPro" id="IPR000182">
    <property type="entry name" value="GNAT_dom"/>
</dbReference>
<evidence type="ECO:0000313" key="4">
    <source>
        <dbReference type="EMBL" id="EME69954.1"/>
    </source>
</evidence>
<sequence length="301" mass="32606">MSKVTIAALTAKDLEKVVECDRLISGRSRRGFFEKRFGAQESASDGFIQIGAWTHGKLAGFASAHILEGEFGGGEIVAVLDALGVESDARHQGIGLKLLEDIASLAKAHGARRIISQAHWEQLGLVRLLAASKFSISPQVVLERPLTSLEAREDDATIVVRSMNEADFNAVTAIDRKAMGLDRSAFYKRKFAEVLEQSGVRVSMVAEQDGIAVGFVMARVDYGEFGQTSPAAVLDTIGVRPGFDGHGVGAALMAQLFQNLVSLRIERVRTVVPWNGYGLLSFLERNGFQPTEALSFARELT</sequence>
<dbReference type="PANTHER" id="PTHR43877">
    <property type="entry name" value="AMINOALKYLPHOSPHONATE N-ACETYLTRANSFERASE-RELATED-RELATED"/>
    <property type="match status" value="1"/>
</dbReference>
<reference evidence="4 5" key="1">
    <citation type="journal article" date="2014" name="Genome Announc.">
        <title>Draft Genome Sequence of Magnetospirillum sp. Strain SO-1, a Freshwater Magnetotactic Bacterium Isolated from the Ol'khovka River, Russia.</title>
        <authorList>
            <person name="Grouzdev D.S."/>
            <person name="Dziuba M.V."/>
            <person name="Sukhacheva M.S."/>
            <person name="Mardanov A.V."/>
            <person name="Beletskiy A.V."/>
            <person name="Kuznetsov B.B."/>
            <person name="Skryabin K.G."/>
        </authorList>
    </citation>
    <scope>NUCLEOTIDE SEQUENCE [LARGE SCALE GENOMIC DNA]</scope>
    <source>
        <strain evidence="4 5">SO-1</strain>
    </source>
</reference>
<evidence type="ECO:0000256" key="2">
    <source>
        <dbReference type="ARBA" id="ARBA00023315"/>
    </source>
</evidence>
<dbReference type="CDD" id="cd04301">
    <property type="entry name" value="NAT_SF"/>
    <property type="match status" value="2"/>
</dbReference>
<evidence type="ECO:0000259" key="3">
    <source>
        <dbReference type="PROSITE" id="PS51186"/>
    </source>
</evidence>
<dbReference type="InterPro" id="IPR050832">
    <property type="entry name" value="Bact_Acetyltransf"/>
</dbReference>
<dbReference type="Pfam" id="PF00583">
    <property type="entry name" value="Acetyltransf_1"/>
    <property type="match status" value="2"/>
</dbReference>
<dbReference type="eggNOG" id="COG0456">
    <property type="taxonomic scope" value="Bacteria"/>
</dbReference>
<feature type="domain" description="N-acetyltransferase" evidence="3">
    <location>
        <begin position="158"/>
        <end position="301"/>
    </location>
</feature>
<keyword evidence="5" id="KW-1185">Reference proteome</keyword>
<dbReference type="GO" id="GO:0016747">
    <property type="term" value="F:acyltransferase activity, transferring groups other than amino-acyl groups"/>
    <property type="evidence" value="ECO:0007669"/>
    <property type="project" value="InterPro"/>
</dbReference>
<dbReference type="AlphaFoldDB" id="M3ABS7"/>
<comment type="caution">
    <text evidence="4">The sequence shown here is derived from an EMBL/GenBank/DDBJ whole genome shotgun (WGS) entry which is preliminary data.</text>
</comment>
<dbReference type="RefSeq" id="WP_008617102.1">
    <property type="nucleotide sequence ID" value="NZ_AONQ01000024.1"/>
</dbReference>
<protein>
    <recommendedName>
        <fullName evidence="3">N-acetyltransferase domain-containing protein</fullName>
    </recommendedName>
</protein>
<dbReference type="Gene3D" id="3.40.630.30">
    <property type="match status" value="2"/>
</dbReference>
<dbReference type="EMBL" id="AONQ01000024">
    <property type="protein sequence ID" value="EME69954.1"/>
    <property type="molecule type" value="Genomic_DNA"/>
</dbReference>
<dbReference type="SUPFAM" id="SSF55729">
    <property type="entry name" value="Acyl-CoA N-acyltransferases (Nat)"/>
    <property type="match status" value="2"/>
</dbReference>
<dbReference type="Proteomes" id="UP000011744">
    <property type="component" value="Unassembled WGS sequence"/>
</dbReference>
<accession>M3ABS7</accession>
<feature type="domain" description="N-acetyltransferase" evidence="3">
    <location>
        <begin position="4"/>
        <end position="147"/>
    </location>
</feature>
<keyword evidence="2" id="KW-0012">Acyltransferase</keyword>
<proteinExistence type="predicted"/>
<evidence type="ECO:0000313" key="5">
    <source>
        <dbReference type="Proteomes" id="UP000011744"/>
    </source>
</evidence>
<evidence type="ECO:0000256" key="1">
    <source>
        <dbReference type="ARBA" id="ARBA00022679"/>
    </source>
</evidence>